<dbReference type="GeneID" id="36843090"/>
<accession>A0A2U7UD75</accession>
<evidence type="ECO:0000259" key="3">
    <source>
        <dbReference type="PROSITE" id="PS50181"/>
    </source>
</evidence>
<keyword evidence="1" id="KW-0677">Repeat</keyword>
<dbReference type="SUPFAM" id="SSF81383">
    <property type="entry name" value="F-box domain"/>
    <property type="match status" value="1"/>
</dbReference>
<protein>
    <submittedName>
        <fullName evidence="4">Morn repeat domain containing protein</fullName>
    </submittedName>
</protein>
<dbReference type="RefSeq" id="YP_009482380.1">
    <property type="nucleotide sequence ID" value="NC_037666.1"/>
</dbReference>
<proteinExistence type="predicted"/>
<dbReference type="Pfam" id="PF12937">
    <property type="entry name" value="F-box-like"/>
    <property type="match status" value="1"/>
</dbReference>
<dbReference type="InterPro" id="IPR036047">
    <property type="entry name" value="F-box-like_dom_sf"/>
</dbReference>
<evidence type="ECO:0000313" key="4">
    <source>
        <dbReference type="EMBL" id="AVK76377.1"/>
    </source>
</evidence>
<reference evidence="4" key="1">
    <citation type="journal article" date="2018" name="Nat. Commun.">
        <title>Diversity and evolution of the emerging Pandoraviridae family.</title>
        <authorList>
            <person name="Legendre M."/>
            <person name="Fabre E."/>
            <person name="Poirot O."/>
            <person name="Jeudy S."/>
            <person name="Lartigue A."/>
            <person name="Alempic J.M."/>
            <person name="Beucher L."/>
            <person name="Philippe N."/>
            <person name="Bertaux L."/>
            <person name="Christo-Foroux E."/>
            <person name="Labadie K."/>
            <person name="Coute Y."/>
            <person name="Abergel C."/>
            <person name="Claverie J.M."/>
        </authorList>
    </citation>
    <scope>NUCLEOTIDE SEQUENCE [LARGE SCALE GENOMIC DNA]</scope>
    <source>
        <strain evidence="4">Neocaledonia</strain>
    </source>
</reference>
<dbReference type="SMART" id="SM00698">
    <property type="entry name" value="MORN"/>
    <property type="match status" value="6"/>
</dbReference>
<dbReference type="Pfam" id="PF02493">
    <property type="entry name" value="MORN"/>
    <property type="match status" value="7"/>
</dbReference>
<dbReference type="PROSITE" id="PS50181">
    <property type="entry name" value="FBOX"/>
    <property type="match status" value="1"/>
</dbReference>
<dbReference type="PANTHER" id="PTHR23084:SF263">
    <property type="entry name" value="MORN REPEAT-CONTAINING PROTEIN 1"/>
    <property type="match status" value="1"/>
</dbReference>
<feature type="domain" description="F-box" evidence="3">
    <location>
        <begin position="62"/>
        <end position="109"/>
    </location>
</feature>
<organism evidence="4">
    <name type="scientific">Pandoravirus neocaledonia</name>
    <dbReference type="NCBI Taxonomy" id="2107708"/>
    <lineage>
        <taxon>Viruses</taxon>
        <taxon>Pandoravirus</taxon>
    </lineage>
</organism>
<dbReference type="InterPro" id="IPR003409">
    <property type="entry name" value="MORN"/>
</dbReference>
<evidence type="ECO:0000256" key="2">
    <source>
        <dbReference type="SAM" id="MobiDB-lite"/>
    </source>
</evidence>
<dbReference type="InterPro" id="IPR001810">
    <property type="entry name" value="F-box_dom"/>
</dbReference>
<dbReference type="KEGG" id="vg:36843090"/>
<gene>
    <name evidence="4" type="ORF">pneo_cds_770</name>
</gene>
<dbReference type="Gene3D" id="1.20.1280.50">
    <property type="match status" value="1"/>
</dbReference>
<dbReference type="Proteomes" id="UP000249287">
    <property type="component" value="Segment"/>
</dbReference>
<dbReference type="Gene3D" id="2.20.110.10">
    <property type="entry name" value="Histone H3 K4-specific methyltransferase SET7/9 N-terminal domain"/>
    <property type="match status" value="4"/>
</dbReference>
<dbReference type="EMBL" id="MG011690">
    <property type="protein sequence ID" value="AVK76377.1"/>
    <property type="molecule type" value="Genomic_DNA"/>
</dbReference>
<dbReference type="SUPFAM" id="SSF82185">
    <property type="entry name" value="Histone H3 K4-specific methyltransferase SET7/9 N-terminal domain"/>
    <property type="match status" value="2"/>
</dbReference>
<sequence>MHRVRRGTMAHAQNKDNKRKHSSADGDGRADGIEIIARDDNNCAHVMDTRQTSAKRQRREAPSPFSLLPDEVILAILTGVDRASTLGAWSLTCKRHAGLALDASLWRRLCETHFGPLLHQRFAAFGKTWRWLYRAQAIRAPPRGPGVGAVPIMMRGDDAPWVYWGDTRDGIADGYGVVVPRDSAHCESDALTRVDAAEPVAVYYEGGFSMGMCHGWCRRVDAEGNEYVGAWSMGKRHGRAVARYACGQTYDGEWNANFQHGYGVTTYPLGSRYEGEMRYNMRHGRGIYEWADGARYCGDFEHDLRHGHGEMIYKNGDRYVGAWDRDRRNGYGVETLSNGVCFAGMWRDEDPYGYGVRVDPSGKRLYGEWIDGKPIGRVLRTHPIGRVLRTHPDGLRYVGAWTRDKGSSGYGTCLYPDGSRLTGLWSGAMCIRGRVVTHRAHGPPCVPTLACAACTTAARGSDSDI</sequence>
<dbReference type="PANTHER" id="PTHR23084">
    <property type="entry name" value="PHOSPHATIDYLINOSITOL-4-PHOSPHATE 5-KINASE RELATED"/>
    <property type="match status" value="1"/>
</dbReference>
<evidence type="ECO:0000256" key="1">
    <source>
        <dbReference type="ARBA" id="ARBA00022737"/>
    </source>
</evidence>
<feature type="region of interest" description="Disordered" evidence="2">
    <location>
        <begin position="1"/>
        <end position="29"/>
    </location>
</feature>
<name>A0A2U7UD75_9VIRU</name>